<comment type="caution">
    <text evidence="6">The sequence shown here is derived from an EMBL/GenBank/DDBJ whole genome shotgun (WGS) entry which is preliminary data.</text>
</comment>
<dbReference type="GO" id="GO:0046856">
    <property type="term" value="P:phosphatidylinositol dephosphorylation"/>
    <property type="evidence" value="ECO:0007669"/>
    <property type="project" value="InterPro"/>
</dbReference>
<organism evidence="6 7">
    <name type="scientific">Rhodotorula taiwanensis</name>
    <dbReference type="NCBI Taxonomy" id="741276"/>
    <lineage>
        <taxon>Eukaryota</taxon>
        <taxon>Fungi</taxon>
        <taxon>Dikarya</taxon>
        <taxon>Basidiomycota</taxon>
        <taxon>Pucciniomycotina</taxon>
        <taxon>Microbotryomycetes</taxon>
        <taxon>Sporidiobolales</taxon>
        <taxon>Sporidiobolaceae</taxon>
        <taxon>Rhodotorula</taxon>
    </lineage>
</organism>
<dbReference type="SMART" id="SM00324">
    <property type="entry name" value="RhoGAP"/>
    <property type="match status" value="1"/>
</dbReference>
<dbReference type="EMBL" id="PJQD01000047">
    <property type="protein sequence ID" value="POY72769.1"/>
    <property type="molecule type" value="Genomic_DNA"/>
</dbReference>
<evidence type="ECO:0000256" key="2">
    <source>
        <dbReference type="ARBA" id="ARBA00004580"/>
    </source>
</evidence>
<dbReference type="Pfam" id="PF21310">
    <property type="entry name" value="OCRL-like_ASH"/>
    <property type="match status" value="1"/>
</dbReference>
<dbReference type="GO" id="GO:0031901">
    <property type="term" value="C:early endosome membrane"/>
    <property type="evidence" value="ECO:0007669"/>
    <property type="project" value="UniProtKB-SubCell"/>
</dbReference>
<evidence type="ECO:0000256" key="3">
    <source>
        <dbReference type="ARBA" id="ARBA00022753"/>
    </source>
</evidence>
<dbReference type="Gene3D" id="2.60.40.10">
    <property type="entry name" value="Immunoglobulins"/>
    <property type="match status" value="1"/>
</dbReference>
<dbReference type="Proteomes" id="UP000237144">
    <property type="component" value="Unassembled WGS sequence"/>
</dbReference>
<dbReference type="InterPro" id="IPR000198">
    <property type="entry name" value="RhoGAP_dom"/>
</dbReference>
<protein>
    <recommendedName>
        <fullName evidence="5">Rho-GAP domain-containing protein</fullName>
    </recommendedName>
</protein>
<dbReference type="Gene3D" id="3.60.10.10">
    <property type="entry name" value="Endonuclease/exonuclease/phosphatase"/>
    <property type="match status" value="1"/>
</dbReference>
<evidence type="ECO:0000256" key="4">
    <source>
        <dbReference type="ARBA" id="ARBA00023329"/>
    </source>
</evidence>
<dbReference type="Pfam" id="PF22669">
    <property type="entry name" value="Exo_endo_phos2"/>
    <property type="match status" value="1"/>
</dbReference>
<feature type="domain" description="Rho-GAP" evidence="5">
    <location>
        <begin position="562"/>
        <end position="829"/>
    </location>
</feature>
<reference evidence="6 7" key="1">
    <citation type="journal article" date="2018" name="Front. Microbiol.">
        <title>Prospects for Fungal Bioremediation of Acidic Radioactive Waste Sites: Characterization and Genome Sequence of Rhodotorula taiwanensis MD1149.</title>
        <authorList>
            <person name="Tkavc R."/>
            <person name="Matrosova V.Y."/>
            <person name="Grichenko O.E."/>
            <person name="Gostincar C."/>
            <person name="Volpe R.P."/>
            <person name="Klimenkova P."/>
            <person name="Gaidamakova E.K."/>
            <person name="Zhou C.E."/>
            <person name="Stewart B.J."/>
            <person name="Lyman M.G."/>
            <person name="Malfatti S.A."/>
            <person name="Rubinfeld B."/>
            <person name="Courtot M."/>
            <person name="Singh J."/>
            <person name="Dalgard C.L."/>
            <person name="Hamilton T."/>
            <person name="Frey K.G."/>
            <person name="Gunde-Cimerman N."/>
            <person name="Dugan L."/>
            <person name="Daly M.J."/>
        </authorList>
    </citation>
    <scope>NUCLEOTIDE SEQUENCE [LARGE SCALE GENOMIC DNA]</scope>
    <source>
        <strain evidence="6 7">MD1149</strain>
    </source>
</reference>
<dbReference type="PANTHER" id="PTHR11200">
    <property type="entry name" value="INOSITOL 5-PHOSPHATASE"/>
    <property type="match status" value="1"/>
</dbReference>
<proteinExistence type="predicted"/>
<dbReference type="InterPro" id="IPR048869">
    <property type="entry name" value="OCRL-1_2_ASH"/>
</dbReference>
<keyword evidence="3" id="KW-0967">Endosome</keyword>
<accession>A0A2S5B7M4</accession>
<name>A0A2S5B7M4_9BASI</name>
<dbReference type="SMART" id="SM00128">
    <property type="entry name" value="IPPc"/>
    <property type="match status" value="1"/>
</dbReference>
<comment type="subcellular location">
    <subcellularLocation>
        <location evidence="2">Cytoplasmic vesicle</location>
        <location evidence="2">Phagosome membrane</location>
    </subcellularLocation>
    <subcellularLocation>
        <location evidence="1">Early endosome membrane</location>
    </subcellularLocation>
</comment>
<dbReference type="SUPFAM" id="SSF48350">
    <property type="entry name" value="GTPase activation domain, GAP"/>
    <property type="match status" value="1"/>
</dbReference>
<dbReference type="PANTHER" id="PTHR11200:SF300">
    <property type="entry name" value="TYPE II INOSITOL 1,4,5-TRISPHOSPHATE 5-PHOSPHATASE"/>
    <property type="match status" value="1"/>
</dbReference>
<dbReference type="Pfam" id="PF00620">
    <property type="entry name" value="RhoGAP"/>
    <property type="match status" value="1"/>
</dbReference>
<evidence type="ECO:0000259" key="5">
    <source>
        <dbReference type="PROSITE" id="PS50238"/>
    </source>
</evidence>
<dbReference type="OrthoDB" id="7862313at2759"/>
<dbReference type="InterPro" id="IPR008936">
    <property type="entry name" value="Rho_GTPase_activation_prot"/>
</dbReference>
<evidence type="ECO:0000313" key="7">
    <source>
        <dbReference type="Proteomes" id="UP000237144"/>
    </source>
</evidence>
<dbReference type="STRING" id="741276.A0A2S5B7M4"/>
<dbReference type="InterPro" id="IPR046985">
    <property type="entry name" value="IP5"/>
</dbReference>
<evidence type="ECO:0000256" key="1">
    <source>
        <dbReference type="ARBA" id="ARBA00004146"/>
    </source>
</evidence>
<dbReference type="InterPro" id="IPR036691">
    <property type="entry name" value="Endo/exonu/phosph_ase_sf"/>
</dbReference>
<dbReference type="GO" id="GO:0004439">
    <property type="term" value="F:phosphatidylinositol-4,5-bisphosphate 5-phosphatase activity"/>
    <property type="evidence" value="ECO:0007669"/>
    <property type="project" value="TreeGrafter"/>
</dbReference>
<gene>
    <name evidence="6" type="ORF">BMF94_4177</name>
</gene>
<dbReference type="SUPFAM" id="SSF56219">
    <property type="entry name" value="DNase I-like"/>
    <property type="match status" value="1"/>
</dbReference>
<keyword evidence="4" id="KW-0968">Cytoplasmic vesicle</keyword>
<keyword evidence="7" id="KW-1185">Reference proteome</keyword>
<evidence type="ECO:0000313" key="6">
    <source>
        <dbReference type="EMBL" id="POY72769.1"/>
    </source>
</evidence>
<dbReference type="AlphaFoldDB" id="A0A2S5B7M4"/>
<dbReference type="PROSITE" id="PS50238">
    <property type="entry name" value="RHOGAP"/>
    <property type="match status" value="1"/>
</dbReference>
<dbReference type="InterPro" id="IPR000300">
    <property type="entry name" value="IPPc"/>
</dbReference>
<sequence length="835" mass="92686">MATRSLPEARVAAILSDRFDDSDDTGEQPRQWERTAIRRWLKQHLKERRDEYTQQEEIRVWCGTYNVNDKVPKSADDIAGWMSDARGAELLVFAFQEFDLSTEAMFRYTTAREDAWRQSIEAVLAGNAGPQYSKLHSKQLVGALLLIYAREDIRDRFSDVSSASLATGIMGVMANKGATAIRLQYDDTPLTFVNSHLAAFVPNSAQRNAQYRDSTTQLVFPFTESSPRRDEWTTSLKPDAAHAVEGWNVWESDALVWMGDLNYRLDLPRDEIEPLIEHAEFGTLQAFDQLAAQQRDGLAFEGFSEGPIDFPPTFKYDAGTSTYDSSDKQRAPAYTDRVLYLASEDAGVSVDRYMSHPDVMLSDHKPVSATLKITTHRIDKGQRKQLALSALEQINMDTTAEPEPADVQLTPSSDVAFHSIEYGRSSEMQLELVNHEHKACPWSFVAKPDSARSAPSWLTVSPSSGVLLANEHQTLTFTARIPPHLSERLSFPEDATEQGEVCLRDLLILSVCGRDLFLSVSAKSRQPTILGSRLAYLAALNKPIRETTAEERSVLVATVTATAAGNSGERQATETVPPVLRRLVSFLAEHGLETPDLFSSDCAEEHMRSIIECLDSGAPFPPRFSGDAGDIADEPVSNEKEVPASEKQHLVDAVDLLNQLETDLGAVSLEPDNDAISDRSSIDSSAVSKAAALRPPRVDPVVLHAAGEALLRILRELPEPLVEGRLYDTAIRCESREQANDVLHGLDEMHGNTLLYLVAFLRVLLRQGGQDRPYRQLRLAIAFSQVLLRCPQDPETGARSIPDGVDPGSLPRRQKQFVAWLLEEEQGPTRPNAQQ</sequence>
<dbReference type="Gene3D" id="1.10.555.10">
    <property type="entry name" value="Rho GTPase activation protein"/>
    <property type="match status" value="1"/>
</dbReference>
<dbReference type="GO" id="GO:0007165">
    <property type="term" value="P:signal transduction"/>
    <property type="evidence" value="ECO:0007669"/>
    <property type="project" value="InterPro"/>
</dbReference>
<dbReference type="InterPro" id="IPR013783">
    <property type="entry name" value="Ig-like_fold"/>
</dbReference>